<accession>A0A249E011</accession>
<dbReference type="GO" id="GO:0046930">
    <property type="term" value="C:pore complex"/>
    <property type="evidence" value="ECO:0007669"/>
    <property type="project" value="UniProtKB-KW"/>
</dbReference>
<evidence type="ECO:0000256" key="8">
    <source>
        <dbReference type="ARBA" id="ARBA00023136"/>
    </source>
</evidence>
<keyword evidence="4" id="KW-1134">Transmembrane beta strand</keyword>
<dbReference type="CDD" id="cd07185">
    <property type="entry name" value="OmpA_C-like"/>
    <property type="match status" value="1"/>
</dbReference>
<dbReference type="OrthoDB" id="1149075at2"/>
<dbReference type="InterPro" id="IPR050330">
    <property type="entry name" value="Bact_OuterMem_StrucFunc"/>
</dbReference>
<comment type="subcellular location">
    <subcellularLocation>
        <location evidence="1">Cell outer membrane</location>
        <topology evidence="1">Multi-pass membrane protein</topology>
    </subcellularLocation>
</comment>
<sequence length="365" mass="40418">MKKTTIAVAVAFSGLTTSVQAAPKDDTWYLGSKLGWSRYMNTGMKNDYSGIGDGPTHKNQIGAGAFLGYQANQYLGFELGSDWFGRMPYKGDTKNGAFKAYGVQIGAKLNYPIAEDLDIYTRLGGVVWKAKTKGYTSPEAKRLSENDTGISPFAVVGLEYAFTENWATRFDYQWTRKIGNFDSIGAAPNNGMFSLGVSYRFNQEEPLEILPEPMTKIDLEPVDQTQHFELKSDVLFGFNEWTLKKEGEEELNKLYSKLANMNPQEGSVTVLGFSDRIGGDKYNQLLSQKRAQSVADYLISKGISSDTPFVIKGLGKSNPVTGSKCNQVKKRAELINCLAPDRRVDVKVEGNKVVITQPAESVFNY</sequence>
<evidence type="ECO:0000256" key="10">
    <source>
        <dbReference type="ARBA" id="ARBA00023237"/>
    </source>
</evidence>
<dbReference type="GO" id="GO:0006811">
    <property type="term" value="P:monoatomic ion transport"/>
    <property type="evidence" value="ECO:0007669"/>
    <property type="project" value="UniProtKB-KW"/>
</dbReference>
<dbReference type="RefSeq" id="WP_016857731.1">
    <property type="nucleotide sequence ID" value="NZ_CP016303.1"/>
</dbReference>
<evidence type="ECO:0000256" key="5">
    <source>
        <dbReference type="ARBA" id="ARBA00022692"/>
    </source>
</evidence>
<name>A0A249E011_9ENTR</name>
<evidence type="ECO:0000256" key="11">
    <source>
        <dbReference type="ARBA" id="ARBA00029539"/>
    </source>
</evidence>
<dbReference type="InterPro" id="IPR000498">
    <property type="entry name" value="OmpA-like_TM_dom"/>
</dbReference>
<keyword evidence="6" id="KW-0406">Ion transport</keyword>
<dbReference type="PRINTS" id="PR01022">
    <property type="entry name" value="OUTRMMBRANEA"/>
</dbReference>
<reference evidence="14" key="1">
    <citation type="submission" date="2016-06" db="EMBL/GenBank/DDBJ databases">
        <authorList>
            <person name="Chen W."/>
            <person name="Hasegawa D.K."/>
        </authorList>
    </citation>
    <scope>NUCLEOTIDE SEQUENCE [LARGE SCALE GENOMIC DNA]</scope>
    <source>
        <strain evidence="14">MEAM1</strain>
    </source>
</reference>
<dbReference type="SUPFAM" id="SSF56925">
    <property type="entry name" value="OMPA-like"/>
    <property type="match status" value="1"/>
</dbReference>
<dbReference type="Pfam" id="PF01389">
    <property type="entry name" value="OmpA_membrane"/>
    <property type="match status" value="1"/>
</dbReference>
<dbReference type="GO" id="GO:0009279">
    <property type="term" value="C:cell outer membrane"/>
    <property type="evidence" value="ECO:0007669"/>
    <property type="project" value="UniProtKB-SubCell"/>
</dbReference>
<dbReference type="InterPro" id="IPR002368">
    <property type="entry name" value="OmpA"/>
</dbReference>
<dbReference type="PANTHER" id="PTHR30329">
    <property type="entry name" value="STATOR ELEMENT OF FLAGELLAR MOTOR COMPLEX"/>
    <property type="match status" value="1"/>
</dbReference>
<evidence type="ECO:0000256" key="3">
    <source>
        <dbReference type="ARBA" id="ARBA00022448"/>
    </source>
</evidence>
<dbReference type="Pfam" id="PF00691">
    <property type="entry name" value="OmpA"/>
    <property type="match status" value="1"/>
</dbReference>
<gene>
    <name evidence="13" type="ORF">BA171_04600</name>
</gene>
<keyword evidence="3" id="KW-0813">Transport</keyword>
<evidence type="ECO:0000256" key="1">
    <source>
        <dbReference type="ARBA" id="ARBA00004571"/>
    </source>
</evidence>
<dbReference type="InterPro" id="IPR006665">
    <property type="entry name" value="OmpA-like"/>
</dbReference>
<dbReference type="Proteomes" id="UP000216438">
    <property type="component" value="Chromosome"/>
</dbReference>
<protein>
    <recommendedName>
        <fullName evidence="11">Outer membrane protein A</fullName>
    </recommendedName>
</protein>
<dbReference type="Gene3D" id="3.30.1330.60">
    <property type="entry name" value="OmpA-like domain"/>
    <property type="match status" value="1"/>
</dbReference>
<evidence type="ECO:0000256" key="4">
    <source>
        <dbReference type="ARBA" id="ARBA00022452"/>
    </source>
</evidence>
<keyword evidence="5" id="KW-0812">Transmembrane</keyword>
<reference evidence="13 14" key="2">
    <citation type="submission" date="2017-09" db="EMBL/GenBank/DDBJ databases">
        <title>The genome of whitefly Bemisia tabaci, a global crop pest, provides novel insights into virus transmission, host adaptation and insecticide resistance.</title>
        <authorList>
            <person name="Kaur N."/>
            <person name="Kliot A."/>
            <person name="Pinheiro P.V."/>
            <person name="Luan J."/>
            <person name="Zheng Y."/>
            <person name="Liu W."/>
            <person name="Sun H."/>
            <person name="Yang X."/>
            <person name="Xu Y."/>
            <person name="Luo Y."/>
            <person name="Kruse A."/>
            <person name="Fisher T.W."/>
            <person name="Nelson D.R."/>
            <person name="Elimelech M."/>
            <person name="MacCoss M."/>
            <person name="Johnson R."/>
            <person name="Cohen E."/>
            <person name="Hunter W.B."/>
            <person name="Brown J.K."/>
            <person name="Jander G."/>
            <person name="Cilia M."/>
            <person name="Douglas A.E."/>
            <person name="Ghanim M."/>
            <person name="Simmons A.M."/>
            <person name="Wintermantel W.M."/>
            <person name="Ling K.-S."/>
            <person name="Fei Z."/>
        </authorList>
    </citation>
    <scope>NUCLEOTIDE SEQUENCE [LARGE SCALE GENOMIC DNA]</scope>
    <source>
        <strain evidence="13 14">MEAM1</strain>
    </source>
</reference>
<comment type="similarity">
    <text evidence="2">Belongs to the outer membrane OOP (TC 1.B.6) superfamily. OmpA family.</text>
</comment>
<evidence type="ECO:0000256" key="9">
    <source>
        <dbReference type="ARBA" id="ARBA00023157"/>
    </source>
</evidence>
<dbReference type="NCBIfam" id="NF008071">
    <property type="entry name" value="PRK10808.1"/>
    <property type="match status" value="1"/>
</dbReference>
<dbReference type="PROSITE" id="PS51123">
    <property type="entry name" value="OMPA_2"/>
    <property type="match status" value="1"/>
</dbReference>
<dbReference type="Gene3D" id="2.40.160.20">
    <property type="match status" value="1"/>
</dbReference>
<dbReference type="SUPFAM" id="SSF103088">
    <property type="entry name" value="OmpA-like"/>
    <property type="match status" value="1"/>
</dbReference>
<feature type="domain" description="OmpA-like" evidence="12">
    <location>
        <begin position="223"/>
        <end position="352"/>
    </location>
</feature>
<dbReference type="PANTHER" id="PTHR30329:SF21">
    <property type="entry name" value="LIPOPROTEIN YIAD-RELATED"/>
    <property type="match status" value="1"/>
</dbReference>
<dbReference type="InterPro" id="IPR011250">
    <property type="entry name" value="OMP/PagP_B-barrel"/>
</dbReference>
<evidence type="ECO:0000313" key="13">
    <source>
        <dbReference type="EMBL" id="ASX26362.1"/>
    </source>
</evidence>
<dbReference type="EMBL" id="CP016303">
    <property type="protein sequence ID" value="ASX26362.1"/>
    <property type="molecule type" value="Genomic_DNA"/>
</dbReference>
<proteinExistence type="inferred from homology"/>
<evidence type="ECO:0000256" key="2">
    <source>
        <dbReference type="ARBA" id="ARBA00005710"/>
    </source>
</evidence>
<dbReference type="GO" id="GO:0015288">
    <property type="term" value="F:porin activity"/>
    <property type="evidence" value="ECO:0007669"/>
    <property type="project" value="UniProtKB-KW"/>
</dbReference>
<dbReference type="InterPro" id="IPR036737">
    <property type="entry name" value="OmpA-like_sf"/>
</dbReference>
<keyword evidence="9" id="KW-1015">Disulfide bond</keyword>
<keyword evidence="7" id="KW-0626">Porin</keyword>
<evidence type="ECO:0000256" key="7">
    <source>
        <dbReference type="ARBA" id="ARBA00023114"/>
    </source>
</evidence>
<keyword evidence="10" id="KW-0998">Cell outer membrane</keyword>
<keyword evidence="8" id="KW-0472">Membrane</keyword>
<dbReference type="AlphaFoldDB" id="A0A249E011"/>
<evidence type="ECO:0000259" key="12">
    <source>
        <dbReference type="PROSITE" id="PS51123"/>
    </source>
</evidence>
<dbReference type="PRINTS" id="PR01021">
    <property type="entry name" value="OMPADOMAIN"/>
</dbReference>
<evidence type="ECO:0000313" key="14">
    <source>
        <dbReference type="Proteomes" id="UP000216438"/>
    </source>
</evidence>
<dbReference type="InterPro" id="IPR006664">
    <property type="entry name" value="OMP_bac"/>
</dbReference>
<evidence type="ECO:0000256" key="6">
    <source>
        <dbReference type="ARBA" id="ARBA00023065"/>
    </source>
</evidence>
<organism evidence="13 14">
    <name type="scientific">Candidatus Hamiltonella defensa</name>
    <name type="common">Bemisia tabaci</name>
    <dbReference type="NCBI Taxonomy" id="672795"/>
    <lineage>
        <taxon>Bacteria</taxon>
        <taxon>Pseudomonadati</taxon>
        <taxon>Pseudomonadota</taxon>
        <taxon>Gammaproteobacteria</taxon>
        <taxon>Enterobacterales</taxon>
        <taxon>Enterobacteriaceae</taxon>
        <taxon>aphid secondary symbionts</taxon>
        <taxon>Candidatus Williamhamiltonella</taxon>
    </lineage>
</organism>